<evidence type="ECO:0000313" key="7">
    <source>
        <dbReference type="EMBL" id="PXY94467.1"/>
    </source>
</evidence>
<dbReference type="EMBL" id="QGLM01000020">
    <property type="protein sequence ID" value="PXY94467.1"/>
    <property type="molecule type" value="Genomic_DNA"/>
</dbReference>
<dbReference type="GO" id="GO:0016020">
    <property type="term" value="C:membrane"/>
    <property type="evidence" value="ECO:0007669"/>
    <property type="project" value="UniProtKB-SubCell"/>
</dbReference>
<dbReference type="AlphaFoldDB" id="A0A0A7S4N7"/>
<feature type="transmembrane region" description="Helical" evidence="5">
    <location>
        <begin position="96"/>
        <end position="118"/>
    </location>
</feature>
<evidence type="ECO:0000313" key="8">
    <source>
        <dbReference type="Proteomes" id="UP000030901"/>
    </source>
</evidence>
<keyword evidence="3 5" id="KW-1133">Transmembrane helix</keyword>
<reference evidence="6 8" key="1">
    <citation type="journal article" date="2014" name="Appl. Environ. Microbiol.">
        <title>Gut symbionts from distinct hosts exhibit genotoxic activity via divergent colibactin biosynthetic pathways.</title>
        <authorList>
            <person name="Engel P."/>
            <person name="Vizcaino M.I."/>
            <person name="Crawford J.M."/>
        </authorList>
    </citation>
    <scope>NUCLEOTIDE SEQUENCE [LARGE SCALE GENOMIC DNA]</scope>
    <source>
        <strain evidence="6 8">PEB0191</strain>
    </source>
</reference>
<dbReference type="InterPro" id="IPR003825">
    <property type="entry name" value="Colicin-V_CvpA"/>
</dbReference>
<reference evidence="7 9" key="2">
    <citation type="submission" date="2018-05" db="EMBL/GenBank/DDBJ databases">
        <title>Reference genomes for bee gut microbiota database.</title>
        <authorList>
            <person name="Ellegaard K.M."/>
        </authorList>
    </citation>
    <scope>NUCLEOTIDE SEQUENCE [LARGE SCALE GENOMIC DNA]</scope>
    <source>
        <strain evidence="7 9">ESL0167</strain>
    </source>
</reference>
<keyword evidence="8" id="KW-1185">Reference proteome</keyword>
<organism evidence="6 8">
    <name type="scientific">Frischella perrara</name>
    <dbReference type="NCBI Taxonomy" id="1267021"/>
    <lineage>
        <taxon>Bacteria</taxon>
        <taxon>Pseudomonadati</taxon>
        <taxon>Pseudomonadota</taxon>
        <taxon>Gammaproteobacteria</taxon>
        <taxon>Orbales</taxon>
        <taxon>Orbaceae</taxon>
        <taxon>Frischella</taxon>
    </lineage>
</organism>
<dbReference type="RefSeq" id="WP_039105747.1">
    <property type="nucleotide sequence ID" value="NZ_CALYQC010000022.1"/>
</dbReference>
<comment type="subcellular location">
    <subcellularLocation>
        <location evidence="1">Membrane</location>
        <topology evidence="1">Multi-pass membrane protein</topology>
    </subcellularLocation>
</comment>
<evidence type="ECO:0000256" key="5">
    <source>
        <dbReference type="SAM" id="Phobius"/>
    </source>
</evidence>
<evidence type="ECO:0000256" key="2">
    <source>
        <dbReference type="ARBA" id="ARBA00022692"/>
    </source>
</evidence>
<dbReference type="Pfam" id="PF02674">
    <property type="entry name" value="Colicin_V"/>
    <property type="match status" value="1"/>
</dbReference>
<evidence type="ECO:0000313" key="6">
    <source>
        <dbReference type="EMBL" id="AJA45812.1"/>
    </source>
</evidence>
<sequence length="161" mass="18445">MNWIDIAILGIIGFSALLSIFRGFVNEALSLLSWISAFFVASQFYYYITDYFTYFSDEFIRNAAAIIVLFIATLIVCGMVRYIVCEIVQRIGLSSIDRILGICFGIIRGVLIVSAVLFCCDTFTSFSENPVWKSSILIPHFEYLIHWFFDIFQNTTSFLTQ</sequence>
<name>A0A0A7S4N7_FRIPE</name>
<dbReference type="InterPro" id="IPR052719">
    <property type="entry name" value="CvpA-like"/>
</dbReference>
<gene>
    <name evidence="7" type="ORF">DKK76_09885</name>
    <name evidence="6" type="ORF">FPB0191_02001</name>
</gene>
<dbReference type="Proteomes" id="UP000030901">
    <property type="component" value="Chromosome"/>
</dbReference>
<dbReference type="HOGENOM" id="CLU_092720_2_1_6"/>
<evidence type="ECO:0000313" key="9">
    <source>
        <dbReference type="Proteomes" id="UP000247838"/>
    </source>
</evidence>
<feature type="transmembrane region" description="Helical" evidence="5">
    <location>
        <begin position="31"/>
        <end position="48"/>
    </location>
</feature>
<feature type="transmembrane region" description="Helical" evidence="5">
    <location>
        <begin position="60"/>
        <end position="84"/>
    </location>
</feature>
<dbReference type="KEGG" id="fpp:FPB0191_02001"/>
<dbReference type="Proteomes" id="UP000247838">
    <property type="component" value="Unassembled WGS sequence"/>
</dbReference>
<dbReference type="EMBL" id="CP009056">
    <property type="protein sequence ID" value="AJA45812.1"/>
    <property type="molecule type" value="Genomic_DNA"/>
</dbReference>
<dbReference type="GO" id="GO:0009403">
    <property type="term" value="P:toxin biosynthetic process"/>
    <property type="evidence" value="ECO:0007669"/>
    <property type="project" value="InterPro"/>
</dbReference>
<evidence type="ECO:0000256" key="4">
    <source>
        <dbReference type="ARBA" id="ARBA00023136"/>
    </source>
</evidence>
<proteinExistence type="predicted"/>
<dbReference type="PANTHER" id="PTHR36926:SF1">
    <property type="entry name" value="COLICIN V PRODUCTION PROTEIN"/>
    <property type="match status" value="1"/>
</dbReference>
<accession>A0A0A7S4N7</accession>
<dbReference type="STRING" id="1267021.FPB0191_02001"/>
<keyword evidence="4 5" id="KW-0472">Membrane</keyword>
<keyword evidence="2 5" id="KW-0812">Transmembrane</keyword>
<feature type="transmembrane region" description="Helical" evidence="5">
    <location>
        <begin position="6"/>
        <end position="24"/>
    </location>
</feature>
<dbReference type="PANTHER" id="PTHR36926">
    <property type="entry name" value="COLICIN V PRODUCTION PROTEIN"/>
    <property type="match status" value="1"/>
</dbReference>
<evidence type="ECO:0000256" key="3">
    <source>
        <dbReference type="ARBA" id="ARBA00022989"/>
    </source>
</evidence>
<evidence type="ECO:0000256" key="1">
    <source>
        <dbReference type="ARBA" id="ARBA00004141"/>
    </source>
</evidence>
<protein>
    <submittedName>
        <fullName evidence="7">Colicin V production protein</fullName>
    </submittedName>
    <submittedName>
        <fullName evidence="6">Putative membrane protein, required for colicin V production</fullName>
    </submittedName>
</protein>
<dbReference type="OrthoDB" id="9810601at2"/>